<dbReference type="Proteomes" id="UP000008694">
    <property type="component" value="Unassembled WGS sequence"/>
</dbReference>
<gene>
    <name evidence="1" type="ORF">ARALYDRAFT_915953</name>
</gene>
<organism evidence="2">
    <name type="scientific">Arabidopsis lyrata subsp. lyrata</name>
    <name type="common">Lyre-leaved rock-cress</name>
    <dbReference type="NCBI Taxonomy" id="81972"/>
    <lineage>
        <taxon>Eukaryota</taxon>
        <taxon>Viridiplantae</taxon>
        <taxon>Streptophyta</taxon>
        <taxon>Embryophyta</taxon>
        <taxon>Tracheophyta</taxon>
        <taxon>Spermatophyta</taxon>
        <taxon>Magnoliopsida</taxon>
        <taxon>eudicotyledons</taxon>
        <taxon>Gunneridae</taxon>
        <taxon>Pentapetalae</taxon>
        <taxon>rosids</taxon>
        <taxon>malvids</taxon>
        <taxon>Brassicales</taxon>
        <taxon>Brassicaceae</taxon>
        <taxon>Camelineae</taxon>
        <taxon>Arabidopsis</taxon>
    </lineage>
</organism>
<protein>
    <submittedName>
        <fullName evidence="1">Uncharacterized protein</fullName>
    </submittedName>
</protein>
<reference evidence="2" key="1">
    <citation type="journal article" date="2011" name="Nat. Genet.">
        <title>The Arabidopsis lyrata genome sequence and the basis of rapid genome size change.</title>
        <authorList>
            <person name="Hu T.T."/>
            <person name="Pattyn P."/>
            <person name="Bakker E.G."/>
            <person name="Cao J."/>
            <person name="Cheng J.-F."/>
            <person name="Clark R.M."/>
            <person name="Fahlgren N."/>
            <person name="Fawcett J.A."/>
            <person name="Grimwood J."/>
            <person name="Gundlach H."/>
            <person name="Haberer G."/>
            <person name="Hollister J.D."/>
            <person name="Ossowski S."/>
            <person name="Ottilar R.P."/>
            <person name="Salamov A.A."/>
            <person name="Schneeberger K."/>
            <person name="Spannagl M."/>
            <person name="Wang X."/>
            <person name="Yang L."/>
            <person name="Nasrallah M.E."/>
            <person name="Bergelson J."/>
            <person name="Carrington J.C."/>
            <person name="Gaut B.S."/>
            <person name="Schmutz J."/>
            <person name="Mayer K.F.X."/>
            <person name="Van de Peer Y."/>
            <person name="Grigoriev I.V."/>
            <person name="Nordborg M."/>
            <person name="Weigel D."/>
            <person name="Guo Y.-L."/>
        </authorList>
    </citation>
    <scope>NUCLEOTIDE SEQUENCE [LARGE SCALE GENOMIC DNA]</scope>
    <source>
        <strain evidence="2">cv. MN47</strain>
    </source>
</reference>
<keyword evidence="2" id="KW-1185">Reference proteome</keyword>
<dbReference type="HOGENOM" id="CLU_1962593_0_0_1"/>
<evidence type="ECO:0000313" key="2">
    <source>
        <dbReference type="Proteomes" id="UP000008694"/>
    </source>
</evidence>
<dbReference type="EMBL" id="GL348719">
    <property type="protein sequence ID" value="EFH46836.1"/>
    <property type="molecule type" value="Genomic_DNA"/>
</dbReference>
<name>D7MIJ8_ARALL</name>
<dbReference type="eggNOG" id="KOG3002">
    <property type="taxonomic scope" value="Eukaryota"/>
</dbReference>
<dbReference type="STRING" id="81972.D7MIJ8"/>
<dbReference type="SUPFAM" id="SSF49599">
    <property type="entry name" value="TRAF domain-like"/>
    <property type="match status" value="1"/>
</dbReference>
<proteinExistence type="predicted"/>
<evidence type="ECO:0000313" key="1">
    <source>
        <dbReference type="EMBL" id="EFH46836.1"/>
    </source>
</evidence>
<sequence>MDCISITSKEIDLKKLEYILWERINSWKRNASSPNAHALFAVQCFREPCGVYFTVSCIAPSAPEVRQFSYHLSYTVDGHTMIYKSPEVKRVLKVSSQRPEESFMLIPNSLLHGEMLEIKLFIKKLKQE</sequence>
<accession>D7MIJ8</accession>
<dbReference type="AlphaFoldDB" id="D7MIJ8"/>
<dbReference type="Gramene" id="scaffold_703695.1">
    <property type="protein sequence ID" value="scaffold_703695.1"/>
    <property type="gene ID" value="scaffold_703695.1"/>
</dbReference>